<feature type="transmembrane region" description="Helical" evidence="6">
    <location>
        <begin position="190"/>
        <end position="213"/>
    </location>
</feature>
<keyword evidence="3 6" id="KW-0812">Transmembrane</keyword>
<feature type="transmembrane region" description="Helical" evidence="6">
    <location>
        <begin position="233"/>
        <end position="259"/>
    </location>
</feature>
<sequence>MQGKTKKIIIFLLPALVALLLLVTPTPNGLSPHAWHFFAIFAAVIVGLIFEPLPGAVIGLTGIVIVAIFNQWLLFSPEQLADPNFKTANQAFKWAVSGFSNSTVWLIFGAFMFAAGYDKTNLGRRLALILVKFLGRKSLTLGYAITLADLLLAPFTPSNTARSGGTIYPIIANLPPLYGSKPNDPSARKIGSYLMWVAITAACITSSMFLSALAPNLLALALVKSVVGIDISWGTWFLAFLPVGIILIATMPLLAYWLYPPEVKINEQVPQWAANELKKLGKMSRNEILLLCFVCCALLMWIFAAAWIEPAMAALLVVVLMLWTGVLSWNDITSNKPAWNTFAWFATLVALADGLARVGFIRWLGQEAGILLTGISPTVATIMLFLAFYLLHYLFASSTAHTTALLPAILTIGAAIPGINMPIFCLLLVTSLGIMGIITPYGTGPSPIYYGSGYLPTKDYWRLGSIFGLIFLLALLLIGYPWMMMIF</sequence>
<feature type="transmembrane region" description="Helical" evidence="6">
    <location>
        <begin position="342"/>
        <end position="364"/>
    </location>
</feature>
<dbReference type="InterPro" id="IPR001898">
    <property type="entry name" value="SLC13A/DASS"/>
</dbReference>
<evidence type="ECO:0000256" key="5">
    <source>
        <dbReference type="ARBA" id="ARBA00023136"/>
    </source>
</evidence>
<feature type="transmembrane region" description="Helical" evidence="6">
    <location>
        <begin position="288"/>
        <end position="307"/>
    </location>
</feature>
<evidence type="ECO:0000256" key="3">
    <source>
        <dbReference type="ARBA" id="ARBA00022692"/>
    </source>
</evidence>
<keyword evidence="5 6" id="KW-0472">Membrane</keyword>
<dbReference type="PIRSF" id="PIRSF002457">
    <property type="entry name" value="DASS"/>
    <property type="match status" value="1"/>
</dbReference>
<accession>A0ABS5T0U8</accession>
<feature type="transmembrane region" description="Helical" evidence="6">
    <location>
        <begin position="370"/>
        <end position="396"/>
    </location>
</feature>
<feature type="transmembrane region" description="Helical" evidence="6">
    <location>
        <begin position="408"/>
        <end position="441"/>
    </location>
</feature>
<dbReference type="NCBIfam" id="TIGR00785">
    <property type="entry name" value="dass"/>
    <property type="match status" value="1"/>
</dbReference>
<feature type="transmembrane region" description="Helical" evidence="6">
    <location>
        <begin position="33"/>
        <end position="50"/>
    </location>
</feature>
<dbReference type="InterPro" id="IPR030676">
    <property type="entry name" value="CitT-rel"/>
</dbReference>
<comment type="subcellular location">
    <subcellularLocation>
        <location evidence="1">Membrane</location>
        <topology evidence="1">Multi-pass membrane protein</topology>
    </subcellularLocation>
</comment>
<organism evidence="7 8">
    <name type="scientific">Rosenbergiella australiborealis</name>
    <dbReference type="NCBI Taxonomy" id="1544696"/>
    <lineage>
        <taxon>Bacteria</taxon>
        <taxon>Pseudomonadati</taxon>
        <taxon>Pseudomonadota</taxon>
        <taxon>Gammaproteobacteria</taxon>
        <taxon>Enterobacterales</taxon>
        <taxon>Erwiniaceae</taxon>
        <taxon>Rosenbergiella</taxon>
    </lineage>
</organism>
<dbReference type="Proteomes" id="UP000786875">
    <property type="component" value="Unassembled WGS sequence"/>
</dbReference>
<evidence type="ECO:0000256" key="1">
    <source>
        <dbReference type="ARBA" id="ARBA00004141"/>
    </source>
</evidence>
<dbReference type="EMBL" id="JABBFO010000001">
    <property type="protein sequence ID" value="MBT0725974.1"/>
    <property type="molecule type" value="Genomic_DNA"/>
</dbReference>
<reference evidence="7 8" key="1">
    <citation type="submission" date="2020-04" db="EMBL/GenBank/DDBJ databases">
        <title>Genome sequencing of Rosenbergiella species.</title>
        <authorList>
            <person name="Alvarez-Perez S."/>
            <person name="Lievens B."/>
        </authorList>
    </citation>
    <scope>NUCLEOTIDE SEQUENCE [LARGE SCALE GENOMIC DNA]</scope>
    <source>
        <strain evidence="7 8">CdVSA20.1</strain>
    </source>
</reference>
<comment type="similarity">
    <text evidence="2">Belongs to the SLC13A/DASS transporter (TC 2.A.47) family. DIT1 subfamily.</text>
</comment>
<dbReference type="Pfam" id="PF00939">
    <property type="entry name" value="Na_sulph_symp"/>
    <property type="match status" value="1"/>
</dbReference>
<feature type="transmembrane region" description="Helical" evidence="6">
    <location>
        <begin position="461"/>
        <end position="483"/>
    </location>
</feature>
<evidence type="ECO:0000313" key="7">
    <source>
        <dbReference type="EMBL" id="MBT0725974.1"/>
    </source>
</evidence>
<evidence type="ECO:0000256" key="6">
    <source>
        <dbReference type="SAM" id="Phobius"/>
    </source>
</evidence>
<evidence type="ECO:0000313" key="8">
    <source>
        <dbReference type="Proteomes" id="UP000786875"/>
    </source>
</evidence>
<gene>
    <name evidence="7" type="ORF">HGT73_01005</name>
</gene>
<evidence type="ECO:0000256" key="2">
    <source>
        <dbReference type="ARBA" id="ARBA00007349"/>
    </source>
</evidence>
<comment type="caution">
    <text evidence="7">The sequence shown here is derived from an EMBL/GenBank/DDBJ whole genome shotgun (WGS) entry which is preliminary data.</text>
</comment>
<dbReference type="PANTHER" id="PTHR42826">
    <property type="entry name" value="DICARBOXYLATE TRANSPORTER 2.1, CHLOROPLASTIC"/>
    <property type="match status" value="1"/>
</dbReference>
<keyword evidence="4 6" id="KW-1133">Transmembrane helix</keyword>
<feature type="transmembrane region" description="Helical" evidence="6">
    <location>
        <begin position="94"/>
        <end position="117"/>
    </location>
</feature>
<feature type="transmembrane region" description="Helical" evidence="6">
    <location>
        <begin position="57"/>
        <end position="74"/>
    </location>
</feature>
<name>A0ABS5T0U8_9GAMM</name>
<keyword evidence="8" id="KW-1185">Reference proteome</keyword>
<protein>
    <submittedName>
        <fullName evidence="7">Anion permease</fullName>
    </submittedName>
</protein>
<evidence type="ECO:0000256" key="4">
    <source>
        <dbReference type="ARBA" id="ARBA00022989"/>
    </source>
</evidence>
<proteinExistence type="inferred from homology"/>